<keyword evidence="2" id="KW-0493">Microtubule</keyword>
<dbReference type="SUPFAM" id="SSF52490">
    <property type="entry name" value="Tubulin nucleotide-binding domain-like"/>
    <property type="match status" value="1"/>
</dbReference>
<evidence type="ECO:0000313" key="6">
    <source>
        <dbReference type="Proteomes" id="UP001396334"/>
    </source>
</evidence>
<evidence type="ECO:0000256" key="2">
    <source>
        <dbReference type="ARBA" id="ARBA00022701"/>
    </source>
</evidence>
<evidence type="ECO:0000256" key="1">
    <source>
        <dbReference type="ARBA" id="ARBA00009636"/>
    </source>
</evidence>
<dbReference type="Gene3D" id="3.40.50.1440">
    <property type="entry name" value="Tubulin/FtsZ, GTPase domain"/>
    <property type="match status" value="1"/>
</dbReference>
<keyword evidence="6" id="KW-1185">Reference proteome</keyword>
<organism evidence="5 6">
    <name type="scientific">Hibiscus sabdariffa</name>
    <name type="common">roselle</name>
    <dbReference type="NCBI Taxonomy" id="183260"/>
    <lineage>
        <taxon>Eukaryota</taxon>
        <taxon>Viridiplantae</taxon>
        <taxon>Streptophyta</taxon>
        <taxon>Embryophyta</taxon>
        <taxon>Tracheophyta</taxon>
        <taxon>Spermatophyta</taxon>
        <taxon>Magnoliopsida</taxon>
        <taxon>eudicotyledons</taxon>
        <taxon>Gunneridae</taxon>
        <taxon>Pentapetalae</taxon>
        <taxon>rosids</taxon>
        <taxon>malvids</taxon>
        <taxon>Malvales</taxon>
        <taxon>Malvaceae</taxon>
        <taxon>Malvoideae</taxon>
        <taxon>Hibiscus</taxon>
    </lineage>
</organism>
<evidence type="ECO:0000256" key="3">
    <source>
        <dbReference type="ARBA" id="ARBA00022741"/>
    </source>
</evidence>
<keyword evidence="3" id="KW-0547">Nucleotide-binding</keyword>
<dbReference type="InterPro" id="IPR036525">
    <property type="entry name" value="Tubulin/FtsZ_GTPase_sf"/>
</dbReference>
<dbReference type="PANTHER" id="PTHR11588">
    <property type="entry name" value="TUBULIN"/>
    <property type="match status" value="1"/>
</dbReference>
<sequence length="186" mass="20560">MLARTNGALSIVGDHLGDWVSEHNLHKVSNFSFDPGGSKTTVSSCHDIINTSFSETRSYKHMSRVMFIDIQPTIIDDVINSSKENDVTNFVRGHFMVGKEIVDPWLDQVKKVATNCIMLQGIFVLKLATKKYVLDAVWKVLHAGGIFVCLNTSSSDYDCLYIMNGVLPTKEFKKALVVGANASMNG</sequence>
<dbReference type="Proteomes" id="UP001396334">
    <property type="component" value="Unassembled WGS sequence"/>
</dbReference>
<dbReference type="InterPro" id="IPR000217">
    <property type="entry name" value="Tubulin"/>
</dbReference>
<comment type="caution">
    <text evidence="5">The sequence shown here is derived from an EMBL/GenBank/DDBJ whole genome shotgun (WGS) entry which is preliminary data.</text>
</comment>
<keyword evidence="4" id="KW-0342">GTP-binding</keyword>
<dbReference type="EMBL" id="JBBPBN010000041">
    <property type="protein sequence ID" value="KAK8998283.1"/>
    <property type="molecule type" value="Genomic_DNA"/>
</dbReference>
<protein>
    <submittedName>
        <fullName evidence="5">Uncharacterized protein</fullName>
    </submittedName>
</protein>
<name>A0ABR2QC73_9ROSI</name>
<accession>A0ABR2QC73</accession>
<proteinExistence type="inferred from homology"/>
<comment type="similarity">
    <text evidence="1">Belongs to the tubulin family.</text>
</comment>
<reference evidence="5 6" key="1">
    <citation type="journal article" date="2024" name="G3 (Bethesda)">
        <title>Genome assembly of Hibiscus sabdariffa L. provides insights into metabolisms of medicinal natural products.</title>
        <authorList>
            <person name="Kim T."/>
        </authorList>
    </citation>
    <scope>NUCLEOTIDE SEQUENCE [LARGE SCALE GENOMIC DNA]</scope>
    <source>
        <strain evidence="5">TK-2024</strain>
        <tissue evidence="5">Old leaves</tissue>
    </source>
</reference>
<evidence type="ECO:0000256" key="4">
    <source>
        <dbReference type="ARBA" id="ARBA00023134"/>
    </source>
</evidence>
<gene>
    <name evidence="5" type="ORF">V6N11_083674</name>
</gene>
<evidence type="ECO:0000313" key="5">
    <source>
        <dbReference type="EMBL" id="KAK8998283.1"/>
    </source>
</evidence>